<dbReference type="KEGG" id="cyn:Cyan7425_4308"/>
<evidence type="ECO:0000256" key="1">
    <source>
        <dbReference type="SAM" id="Phobius"/>
    </source>
</evidence>
<keyword evidence="1" id="KW-0812">Transmembrane</keyword>
<keyword evidence="1" id="KW-0472">Membrane</keyword>
<dbReference type="OrthoDB" id="514909at2"/>
<dbReference type="eggNOG" id="ENOG5033Y59">
    <property type="taxonomic scope" value="Bacteria"/>
</dbReference>
<evidence type="ECO:0000313" key="2">
    <source>
        <dbReference type="EMBL" id="ACL46621.1"/>
    </source>
</evidence>
<dbReference type="STRING" id="395961.Cyan7425_4308"/>
<dbReference type="HOGENOM" id="CLU_1292630_0_0_3"/>
<organism evidence="2">
    <name type="scientific">Cyanothece sp. (strain PCC 7425 / ATCC 29141)</name>
    <dbReference type="NCBI Taxonomy" id="395961"/>
    <lineage>
        <taxon>Bacteria</taxon>
        <taxon>Bacillati</taxon>
        <taxon>Cyanobacteriota</taxon>
        <taxon>Cyanophyceae</taxon>
        <taxon>Gomontiellales</taxon>
        <taxon>Cyanothecaceae</taxon>
        <taxon>Cyanothece</taxon>
    </lineage>
</organism>
<keyword evidence="1" id="KW-1133">Transmembrane helix</keyword>
<reference evidence="2" key="1">
    <citation type="submission" date="2009-01" db="EMBL/GenBank/DDBJ databases">
        <title>Complete sequence of chromosome Cyanothece sp. PCC 7425.</title>
        <authorList>
            <consortium name="US DOE Joint Genome Institute"/>
            <person name="Lucas S."/>
            <person name="Copeland A."/>
            <person name="Lapidus A."/>
            <person name="Glavina del Rio T."/>
            <person name="Dalin E."/>
            <person name="Tice H."/>
            <person name="Bruce D."/>
            <person name="Goodwin L."/>
            <person name="Pitluck S."/>
            <person name="Sims D."/>
            <person name="Meineke L."/>
            <person name="Brettin T."/>
            <person name="Detter J.C."/>
            <person name="Han C."/>
            <person name="Larimer F."/>
            <person name="Land M."/>
            <person name="Hauser L."/>
            <person name="Kyrpides N."/>
            <person name="Ovchinnikova G."/>
            <person name="Liberton M."/>
            <person name="Stoeckel J."/>
            <person name="Banerjee A."/>
            <person name="Singh A."/>
            <person name="Page L."/>
            <person name="Sato H."/>
            <person name="Zhao L."/>
            <person name="Sherman L."/>
            <person name="Pakrasi H."/>
            <person name="Richardson P."/>
        </authorList>
    </citation>
    <scope>NUCLEOTIDE SEQUENCE</scope>
    <source>
        <strain evidence="2">PCC 7425</strain>
    </source>
</reference>
<feature type="transmembrane region" description="Helical" evidence="1">
    <location>
        <begin position="136"/>
        <end position="164"/>
    </location>
</feature>
<gene>
    <name evidence="2" type="ordered locus">Cyan7425_4308</name>
</gene>
<dbReference type="EMBL" id="CP001344">
    <property type="protein sequence ID" value="ACL46621.1"/>
    <property type="molecule type" value="Genomic_DNA"/>
</dbReference>
<proteinExistence type="predicted"/>
<name>B8HYG7_CYAP4</name>
<dbReference type="AlphaFoldDB" id="B8HYG7"/>
<accession>B8HYG7</accession>
<sequence length="219" mass="23573">MANCPSCGSDHIQLKRETDVNWGRAIVGLAVFGVVGGAVGAVTGEDRNVNACLDCGTSWKAKDLYELLQLIKKLTGIKLDLSKEEHRIFLDDFMSEFSADLEFIANIEKEGQKRIQKIEAQVDEHFKNGCVAGCGVMVFVPVIAAGVGANALIVIMIIIAILFVPPLIGVISGKLAQIGIESQIESAKKETMAKRIAADKKLKAKVVAFANSHPLIEPD</sequence>
<protein>
    <submittedName>
        <fullName evidence="2">Uncharacterized protein</fullName>
    </submittedName>
</protein>